<sequence>MGLLDRFGDSGSATFMRLFSALFYGFSSFLIIVVNKIVLTTYKFPSYQCLALGQMVTGIVVLFFARQLSIVDFPGFSTDIFRKIWPLPLFFLGNLVLGLGGTQKLNLPMFIILRRFTILFTMIAEYYVLGVKASRTIQMTVFLMIFGALVAASNDLAFDLVGYVFIILNDLCTSANGVYTKKKLEAKDLGKYGLLFYNSLFMIVPISILAFSMGEIDKAMKFEDWLTIGFLTQFLLSCFMGFILNYSIVLCTQHNSALTTNIVGVLKSDKSVTIKIPSLLFHFYFSEFFIYYIGMFLGGDYNFSWINFTGINISVFGSLIYSYVTFRKIDKSKEIIVEKPEVQQKAPATV</sequence>
<comment type="caution">
    <text evidence="7">The sequence shown here is derived from an EMBL/GenBank/DDBJ whole genome shotgun (WGS) entry which is preliminary data.</text>
</comment>
<evidence type="ECO:0000256" key="3">
    <source>
        <dbReference type="ARBA" id="ARBA00022989"/>
    </source>
</evidence>
<keyword evidence="4 5" id="KW-0472">Membrane</keyword>
<dbReference type="EMBL" id="CAJPWZ010000460">
    <property type="protein sequence ID" value="CAG2193516.1"/>
    <property type="molecule type" value="Genomic_DNA"/>
</dbReference>
<feature type="domain" description="Sugar phosphate transporter" evidence="6">
    <location>
        <begin position="20"/>
        <end position="268"/>
    </location>
</feature>
<dbReference type="PANTHER" id="PTHR11132">
    <property type="entry name" value="SOLUTE CARRIER FAMILY 35"/>
    <property type="match status" value="1"/>
</dbReference>
<protein>
    <submittedName>
        <fullName evidence="7">SLC35D</fullName>
    </submittedName>
</protein>
<proteinExistence type="predicted"/>
<dbReference type="InterPro" id="IPR004853">
    <property type="entry name" value="Sugar_P_trans_dom"/>
</dbReference>
<feature type="transmembrane region" description="Helical" evidence="5">
    <location>
        <begin position="84"/>
        <end position="101"/>
    </location>
</feature>
<evidence type="ECO:0000256" key="4">
    <source>
        <dbReference type="ARBA" id="ARBA00023136"/>
    </source>
</evidence>
<organism evidence="7 8">
    <name type="scientific">Mytilus edulis</name>
    <name type="common">Blue mussel</name>
    <dbReference type="NCBI Taxonomy" id="6550"/>
    <lineage>
        <taxon>Eukaryota</taxon>
        <taxon>Metazoa</taxon>
        <taxon>Spiralia</taxon>
        <taxon>Lophotrochozoa</taxon>
        <taxon>Mollusca</taxon>
        <taxon>Bivalvia</taxon>
        <taxon>Autobranchia</taxon>
        <taxon>Pteriomorphia</taxon>
        <taxon>Mytilida</taxon>
        <taxon>Mytiloidea</taxon>
        <taxon>Mytilidae</taxon>
        <taxon>Mytilinae</taxon>
        <taxon>Mytilus</taxon>
    </lineage>
</organism>
<keyword evidence="2 5" id="KW-0812">Transmembrane</keyword>
<evidence type="ECO:0000256" key="5">
    <source>
        <dbReference type="SAM" id="Phobius"/>
    </source>
</evidence>
<feature type="transmembrane region" description="Helical" evidence="5">
    <location>
        <begin position="21"/>
        <end position="39"/>
    </location>
</feature>
<dbReference type="OrthoDB" id="417037at2759"/>
<dbReference type="Proteomes" id="UP000683360">
    <property type="component" value="Unassembled WGS sequence"/>
</dbReference>
<dbReference type="GO" id="GO:0016020">
    <property type="term" value="C:membrane"/>
    <property type="evidence" value="ECO:0007669"/>
    <property type="project" value="UniProtKB-SubCell"/>
</dbReference>
<feature type="transmembrane region" description="Helical" evidence="5">
    <location>
        <begin position="305"/>
        <end position="324"/>
    </location>
</feature>
<evidence type="ECO:0000256" key="1">
    <source>
        <dbReference type="ARBA" id="ARBA00004141"/>
    </source>
</evidence>
<keyword evidence="3 5" id="KW-1133">Transmembrane helix</keyword>
<keyword evidence="8" id="KW-1185">Reference proteome</keyword>
<feature type="transmembrane region" description="Helical" evidence="5">
    <location>
        <begin position="272"/>
        <end position="293"/>
    </location>
</feature>
<evidence type="ECO:0000313" key="7">
    <source>
        <dbReference type="EMBL" id="CAG2193516.1"/>
    </source>
</evidence>
<comment type="subcellular location">
    <subcellularLocation>
        <location evidence="1">Membrane</location>
        <topology evidence="1">Multi-pass membrane protein</topology>
    </subcellularLocation>
</comment>
<dbReference type="AlphaFoldDB" id="A0A8S3QDL9"/>
<feature type="transmembrane region" description="Helical" evidence="5">
    <location>
        <begin position="192"/>
        <end position="213"/>
    </location>
</feature>
<evidence type="ECO:0000313" key="8">
    <source>
        <dbReference type="Proteomes" id="UP000683360"/>
    </source>
</evidence>
<accession>A0A8S3QDL9</accession>
<feature type="transmembrane region" description="Helical" evidence="5">
    <location>
        <begin position="160"/>
        <end position="180"/>
    </location>
</feature>
<dbReference type="InterPro" id="IPR050186">
    <property type="entry name" value="TPT_transporter"/>
</dbReference>
<feature type="transmembrane region" description="Helical" evidence="5">
    <location>
        <begin position="136"/>
        <end position="154"/>
    </location>
</feature>
<reference evidence="7" key="1">
    <citation type="submission" date="2021-03" db="EMBL/GenBank/DDBJ databases">
        <authorList>
            <person name="Bekaert M."/>
        </authorList>
    </citation>
    <scope>NUCLEOTIDE SEQUENCE</scope>
</reference>
<evidence type="ECO:0000259" key="6">
    <source>
        <dbReference type="Pfam" id="PF03151"/>
    </source>
</evidence>
<name>A0A8S3QDL9_MYTED</name>
<dbReference type="Pfam" id="PF03151">
    <property type="entry name" value="TPT"/>
    <property type="match status" value="1"/>
</dbReference>
<gene>
    <name evidence="7" type="ORF">MEDL_8651</name>
</gene>
<evidence type="ECO:0000256" key="2">
    <source>
        <dbReference type="ARBA" id="ARBA00022692"/>
    </source>
</evidence>
<feature type="transmembrane region" description="Helical" evidence="5">
    <location>
        <begin position="45"/>
        <end position="64"/>
    </location>
</feature>
<feature type="transmembrane region" description="Helical" evidence="5">
    <location>
        <begin position="225"/>
        <end position="251"/>
    </location>
</feature>